<dbReference type="EMBL" id="AAYA01000008">
    <property type="protein sequence ID" value="EBA07663.1"/>
    <property type="molecule type" value="Genomic_DNA"/>
</dbReference>
<keyword evidence="1" id="KW-0812">Transmembrane</keyword>
<organism evidence="2 3">
    <name type="scientific">Sagittula stellata (strain ATCC 700073 / DSM 11524 / E-37)</name>
    <dbReference type="NCBI Taxonomy" id="388399"/>
    <lineage>
        <taxon>Bacteria</taxon>
        <taxon>Pseudomonadati</taxon>
        <taxon>Pseudomonadota</taxon>
        <taxon>Alphaproteobacteria</taxon>
        <taxon>Rhodobacterales</taxon>
        <taxon>Roseobacteraceae</taxon>
        <taxon>Sagittula</taxon>
    </lineage>
</organism>
<dbReference type="AlphaFoldDB" id="A3K562"/>
<evidence type="ECO:0000256" key="1">
    <source>
        <dbReference type="SAM" id="Phobius"/>
    </source>
</evidence>
<accession>A3K562</accession>
<evidence type="ECO:0000313" key="2">
    <source>
        <dbReference type="EMBL" id="EBA07663.1"/>
    </source>
</evidence>
<proteinExistence type="predicted"/>
<evidence type="ECO:0000313" key="3">
    <source>
        <dbReference type="Proteomes" id="UP000005713"/>
    </source>
</evidence>
<comment type="caution">
    <text evidence="2">The sequence shown here is derived from an EMBL/GenBank/DDBJ whole genome shotgun (WGS) entry which is preliminary data.</text>
</comment>
<sequence length="91" mass="8856">MTVFLIGAIAGVLGGLLLGLRAGHLSFGRWRDGWAGLAGGTVGSAVLTRIGAPAESAGMDVAAVMGQTAGGLAGGAVAVAVAGALRNRWKK</sequence>
<keyword evidence="1" id="KW-0472">Membrane</keyword>
<name>A3K562_SAGS3</name>
<reference evidence="2 3" key="1">
    <citation type="submission" date="2006-06" db="EMBL/GenBank/DDBJ databases">
        <authorList>
            <person name="Moran M.A."/>
            <person name="Ferriera S."/>
            <person name="Johnson J."/>
            <person name="Kravitz S."/>
            <person name="Beeson K."/>
            <person name="Sutton G."/>
            <person name="Rogers Y.-H."/>
            <person name="Friedman R."/>
            <person name="Frazier M."/>
            <person name="Venter J.C."/>
        </authorList>
    </citation>
    <scope>NUCLEOTIDE SEQUENCE [LARGE SCALE GENOMIC DNA]</scope>
    <source>
        <strain evidence="2 3">E-37</strain>
    </source>
</reference>
<gene>
    <name evidence="2" type="primary">smpB</name>
    <name evidence="2" type="ORF">SSE37_13793</name>
</gene>
<dbReference type="OrthoDB" id="10008731at2"/>
<dbReference type="RefSeq" id="WP_005860057.1">
    <property type="nucleotide sequence ID" value="NZ_AAYA01000008.1"/>
</dbReference>
<protein>
    <submittedName>
        <fullName evidence="2">SsrA-binding protein</fullName>
    </submittedName>
</protein>
<keyword evidence="3" id="KW-1185">Reference proteome</keyword>
<keyword evidence="1" id="KW-1133">Transmembrane helix</keyword>
<feature type="transmembrane region" description="Helical" evidence="1">
    <location>
        <begin position="61"/>
        <end position="85"/>
    </location>
</feature>
<dbReference type="Proteomes" id="UP000005713">
    <property type="component" value="Unassembled WGS sequence"/>
</dbReference>